<evidence type="ECO:0000313" key="8">
    <source>
        <dbReference type="EMBL" id="ESP87547.1"/>
    </source>
</evidence>
<evidence type="ECO:0000313" key="9">
    <source>
        <dbReference type="Proteomes" id="UP000017840"/>
    </source>
</evidence>
<sequence>MSDSSRSVAEFDRADATAVAADHAAALDRLAADLDGGTPADDGSWRPVVAGPLVRPTADDYDDARRVWNGTVDRHPAAVAYAGDARDVMRVVAAARETGLGVALRAGGHSVAGTSVADGALVLDCSRLDRVAVDPDDRTAVVGPGATWGDLDAAADEFGLATPGGVDPDTGVAGLTLGGGTGYLTRGYGLACDRLRRVDLVTADGDRVTAAADRNPDLFRALRGGGGNFGAAVELEFDLVSLPGPLAMCDTWYPFAAAGDVLREYRALTADADRETNVSPYVARVPDDPDSAFPADAAGDLAVCVLGAYAGDADRGRARLRPYRNLGSVDPLYDHAATVPYPELQSYLADEGGAGERHYWKSLAVDRLTDGLVDLVLERSRALPSDRSTVVVWPLGGAVADLSPDETAFPRRDANYVLNFEAAWSDPAADDRHVAWARESVAAVRESGGSGVLPNFPGSGTGDDAARALYLDNYGWLRDVKTDRDPENVFGPSGRLDPRPR</sequence>
<dbReference type="InterPro" id="IPR016164">
    <property type="entry name" value="FAD-linked_Oxase-like_C"/>
</dbReference>
<dbReference type="GO" id="GO:0016491">
    <property type="term" value="F:oxidoreductase activity"/>
    <property type="evidence" value="ECO:0007669"/>
    <property type="project" value="UniProtKB-KW"/>
</dbReference>
<comment type="caution">
    <text evidence="8">The sequence shown here is derived from an EMBL/GenBank/DDBJ whole genome shotgun (WGS) entry which is preliminary data.</text>
</comment>
<proteinExistence type="inferred from homology"/>
<keyword evidence="5" id="KW-0560">Oxidoreductase</keyword>
<dbReference type="InterPro" id="IPR050416">
    <property type="entry name" value="FAD-linked_Oxidoreductase"/>
</dbReference>
<dbReference type="SUPFAM" id="SSF55103">
    <property type="entry name" value="FAD-linked oxidases, C-terminal domain"/>
    <property type="match status" value="1"/>
</dbReference>
<dbReference type="OrthoDB" id="213514at2157"/>
<dbReference type="STRING" id="1324957.K933_13781"/>
<comment type="cofactor">
    <cofactor evidence="1">
        <name>FAD</name>
        <dbReference type="ChEBI" id="CHEBI:57692"/>
    </cofactor>
</comment>
<dbReference type="InterPro" id="IPR016166">
    <property type="entry name" value="FAD-bd_PCMH"/>
</dbReference>
<evidence type="ECO:0000256" key="1">
    <source>
        <dbReference type="ARBA" id="ARBA00001974"/>
    </source>
</evidence>
<dbReference type="EMBL" id="ASGZ01000057">
    <property type="protein sequence ID" value="ESP87547.1"/>
    <property type="molecule type" value="Genomic_DNA"/>
</dbReference>
<dbReference type="PANTHER" id="PTHR42973">
    <property type="entry name" value="BINDING OXIDOREDUCTASE, PUTATIVE (AFU_ORTHOLOGUE AFUA_1G17690)-RELATED"/>
    <property type="match status" value="1"/>
</dbReference>
<dbReference type="InterPro" id="IPR006093">
    <property type="entry name" value="Oxy_OxRdtase_FAD_BS"/>
</dbReference>
<dbReference type="InterPro" id="IPR016167">
    <property type="entry name" value="FAD-bd_PCMH_sub1"/>
</dbReference>
<gene>
    <name evidence="8" type="ORF">K933_13781</name>
</gene>
<feature type="region of interest" description="Disordered" evidence="6">
    <location>
        <begin position="482"/>
        <end position="501"/>
    </location>
</feature>
<keyword evidence="9" id="KW-1185">Reference proteome</keyword>
<dbReference type="InterPro" id="IPR036318">
    <property type="entry name" value="FAD-bd_PCMH-like_sf"/>
</dbReference>
<dbReference type="Gene3D" id="3.30.465.10">
    <property type="match status" value="1"/>
</dbReference>
<evidence type="ECO:0000256" key="3">
    <source>
        <dbReference type="ARBA" id="ARBA00022630"/>
    </source>
</evidence>
<keyword evidence="4" id="KW-0274">FAD</keyword>
<evidence type="ECO:0000256" key="6">
    <source>
        <dbReference type="SAM" id="MobiDB-lite"/>
    </source>
</evidence>
<dbReference type="InterPro" id="IPR006094">
    <property type="entry name" value="Oxid_FAD_bind_N"/>
</dbReference>
<name>V4IWI5_9EURY</name>
<dbReference type="Gene3D" id="3.40.462.20">
    <property type="match status" value="1"/>
</dbReference>
<evidence type="ECO:0000259" key="7">
    <source>
        <dbReference type="PROSITE" id="PS51387"/>
    </source>
</evidence>
<reference evidence="8 9" key="1">
    <citation type="journal article" date="2013" name="Genome Announc.">
        <title>Draft Genome Sequence of 'Candidatus Halobonum tyrrellensis' Strain G22, Isolated from the Hypersaline Waters of Lake Tyrrell, Australia.</title>
        <authorList>
            <person name="Ugalde J.A."/>
            <person name="Narasingarao P."/>
            <person name="Kuo S."/>
            <person name="Podell S."/>
            <person name="Allen E.E."/>
        </authorList>
    </citation>
    <scope>NUCLEOTIDE SEQUENCE [LARGE SCALE GENOMIC DNA]</scope>
    <source>
        <strain evidence="8 9">G22</strain>
    </source>
</reference>
<dbReference type="Proteomes" id="UP000017840">
    <property type="component" value="Unassembled WGS sequence"/>
</dbReference>
<comment type="similarity">
    <text evidence="2">Belongs to the oxygen-dependent FAD-linked oxidoreductase family.</text>
</comment>
<dbReference type="PANTHER" id="PTHR42973:SF39">
    <property type="entry name" value="FAD-BINDING PCMH-TYPE DOMAIN-CONTAINING PROTEIN"/>
    <property type="match status" value="1"/>
</dbReference>
<feature type="domain" description="FAD-binding PCMH-type" evidence="7">
    <location>
        <begin position="72"/>
        <end position="242"/>
    </location>
</feature>
<accession>V4IWI5</accession>
<dbReference type="GO" id="GO:0071949">
    <property type="term" value="F:FAD binding"/>
    <property type="evidence" value="ECO:0007669"/>
    <property type="project" value="InterPro"/>
</dbReference>
<dbReference type="eggNOG" id="arCOG00337">
    <property type="taxonomic scope" value="Archaea"/>
</dbReference>
<protein>
    <submittedName>
        <fullName evidence="8">(R)-6-hydroxynicotine oxidase</fullName>
    </submittedName>
</protein>
<dbReference type="Gene3D" id="3.30.43.10">
    <property type="entry name" value="Uridine Diphospho-n-acetylenolpyruvylglucosamine Reductase, domain 2"/>
    <property type="match status" value="1"/>
</dbReference>
<dbReference type="RefSeq" id="WP_023395330.1">
    <property type="nucleotide sequence ID" value="NZ_ASGZ01000057.1"/>
</dbReference>
<dbReference type="PROSITE" id="PS00862">
    <property type="entry name" value="OX2_COVAL_FAD"/>
    <property type="match status" value="1"/>
</dbReference>
<dbReference type="AlphaFoldDB" id="V4IWI5"/>
<dbReference type="PROSITE" id="PS51387">
    <property type="entry name" value="FAD_PCMH"/>
    <property type="match status" value="1"/>
</dbReference>
<evidence type="ECO:0000256" key="4">
    <source>
        <dbReference type="ARBA" id="ARBA00022827"/>
    </source>
</evidence>
<dbReference type="SUPFAM" id="SSF56176">
    <property type="entry name" value="FAD-binding/transporter-associated domain-like"/>
    <property type="match status" value="1"/>
</dbReference>
<organism evidence="8 9">
    <name type="scientific">Candidatus Halobonum tyrrellensis G22</name>
    <dbReference type="NCBI Taxonomy" id="1324957"/>
    <lineage>
        <taxon>Archaea</taxon>
        <taxon>Methanobacteriati</taxon>
        <taxon>Methanobacteriota</taxon>
        <taxon>Stenosarchaea group</taxon>
        <taxon>Halobacteria</taxon>
        <taxon>Halobacteriales</taxon>
        <taxon>Haloferacaceae</taxon>
        <taxon>Candidatus Halobonum</taxon>
    </lineage>
</organism>
<dbReference type="InterPro" id="IPR016169">
    <property type="entry name" value="FAD-bd_PCMH_sub2"/>
</dbReference>
<evidence type="ECO:0000256" key="5">
    <source>
        <dbReference type="ARBA" id="ARBA00023002"/>
    </source>
</evidence>
<evidence type="ECO:0000256" key="2">
    <source>
        <dbReference type="ARBA" id="ARBA00005466"/>
    </source>
</evidence>
<keyword evidence="3" id="KW-0285">Flavoprotein</keyword>
<dbReference type="Pfam" id="PF01565">
    <property type="entry name" value="FAD_binding_4"/>
    <property type="match status" value="1"/>
</dbReference>